<proteinExistence type="predicted"/>
<reference evidence="1 2" key="1">
    <citation type="submission" date="2021-03" db="EMBL/GenBank/DDBJ databases">
        <title>Genomic Encyclopedia of Type Strains, Phase IV (KMG-IV): sequencing the most valuable type-strain genomes for metagenomic binning, comparative biology and taxonomic classification.</title>
        <authorList>
            <person name="Goeker M."/>
        </authorList>
    </citation>
    <scope>NUCLEOTIDE SEQUENCE [LARGE SCALE GENOMIC DNA]</scope>
    <source>
        <strain evidence="1 2">DSM 28783</strain>
    </source>
</reference>
<protein>
    <submittedName>
        <fullName evidence="1">Uncharacterized protein</fullName>
    </submittedName>
</protein>
<dbReference type="RefSeq" id="WP_209702445.1">
    <property type="nucleotide sequence ID" value="NZ_JAGGLM010000013.1"/>
</dbReference>
<name>A0ABS4KWL0_9CLOT</name>
<dbReference type="Proteomes" id="UP001519307">
    <property type="component" value="Unassembled WGS sequence"/>
</dbReference>
<evidence type="ECO:0000313" key="1">
    <source>
        <dbReference type="EMBL" id="MBP2033294.1"/>
    </source>
</evidence>
<dbReference type="EMBL" id="JAGGLM010000013">
    <property type="protein sequence ID" value="MBP2033294.1"/>
    <property type="molecule type" value="Genomic_DNA"/>
</dbReference>
<evidence type="ECO:0000313" key="2">
    <source>
        <dbReference type="Proteomes" id="UP001519307"/>
    </source>
</evidence>
<organism evidence="1 2">
    <name type="scientific">Clostridium algifaecis</name>
    <dbReference type="NCBI Taxonomy" id="1472040"/>
    <lineage>
        <taxon>Bacteria</taxon>
        <taxon>Bacillati</taxon>
        <taxon>Bacillota</taxon>
        <taxon>Clostridia</taxon>
        <taxon>Eubacteriales</taxon>
        <taxon>Clostridiaceae</taxon>
        <taxon>Clostridium</taxon>
    </lineage>
</organism>
<sequence length="198" mass="23472">MAVYFCTYTLGSLSLTIEVRNLYKNNEQISILDLYNITSLYKSIDTFFSQLINEVLSNNNKYMKVNEFATILDKKICNFYEYIDILRNRTNATRKTNDIIKDAISKYTYTWSAYAKDRAQNKISKTFVKYYDSNYYGLAEWSDEIHKQYFMDAIDEYTANSPNEKKAKDILKLFKELDIEDKEDYVDIIEDKIKKAFS</sequence>
<comment type="caution">
    <text evidence="1">The sequence shown here is derived from an EMBL/GenBank/DDBJ whole genome shotgun (WGS) entry which is preliminary data.</text>
</comment>
<gene>
    <name evidence="1" type="ORF">J2Z42_001997</name>
</gene>
<keyword evidence="2" id="KW-1185">Reference proteome</keyword>
<accession>A0ABS4KWL0</accession>